<dbReference type="EMBL" id="JACOFX010000005">
    <property type="protein sequence ID" value="MBC3908429.1"/>
    <property type="molecule type" value="Genomic_DNA"/>
</dbReference>
<dbReference type="Pfam" id="PF08719">
    <property type="entry name" value="NADAR"/>
    <property type="match status" value="1"/>
</dbReference>
<accession>A0ABR6Z9X7</accession>
<dbReference type="CDD" id="cd15457">
    <property type="entry name" value="NADAR"/>
    <property type="match status" value="1"/>
</dbReference>
<organism evidence="4 5">
    <name type="scientific">Undibacterium umbellatum</name>
    <dbReference type="NCBI Taxonomy" id="2762300"/>
    <lineage>
        <taxon>Bacteria</taxon>
        <taxon>Pseudomonadati</taxon>
        <taxon>Pseudomonadota</taxon>
        <taxon>Betaproteobacteria</taxon>
        <taxon>Burkholderiales</taxon>
        <taxon>Oxalobacteraceae</taxon>
        <taxon>Undibacterium</taxon>
    </lineage>
</organism>
<protein>
    <submittedName>
        <fullName evidence="4">NADAR family protein</fullName>
    </submittedName>
</protein>
<feature type="domain" description="NADAR" evidence="3">
    <location>
        <begin position="22"/>
        <end position="178"/>
    </location>
</feature>
<dbReference type="InterPro" id="IPR037238">
    <property type="entry name" value="YbiA-like_sf"/>
</dbReference>
<evidence type="ECO:0000313" key="5">
    <source>
        <dbReference type="Proteomes" id="UP000646911"/>
    </source>
</evidence>
<proteinExistence type="predicted"/>
<keyword evidence="5" id="KW-1185">Reference proteome</keyword>
<evidence type="ECO:0000313" key="4">
    <source>
        <dbReference type="EMBL" id="MBC3908429.1"/>
    </source>
</evidence>
<dbReference type="NCBIfam" id="TIGR02464">
    <property type="entry name" value="ribofla_fusion"/>
    <property type="match status" value="1"/>
</dbReference>
<gene>
    <name evidence="4" type="ORF">H8L47_12750</name>
</gene>
<comment type="caution">
    <text evidence="4">The sequence shown here is derived from an EMBL/GenBank/DDBJ whole genome shotgun (WGS) entry which is preliminary data.</text>
</comment>
<dbReference type="InterPro" id="IPR012816">
    <property type="entry name" value="NADAR"/>
</dbReference>
<reference evidence="4 5" key="1">
    <citation type="submission" date="2020-08" db="EMBL/GenBank/DDBJ databases">
        <title>Novel species isolated from subtropical streams in China.</title>
        <authorList>
            <person name="Lu H."/>
        </authorList>
    </citation>
    <scope>NUCLEOTIDE SEQUENCE [LARGE SCALE GENOMIC DNA]</scope>
    <source>
        <strain evidence="4 5">NL8W</strain>
    </source>
</reference>
<comment type="catalytic activity">
    <reaction evidence="1">
        <text>5-amino-6-(5-phospho-D-ribosylamino)uracil + H2O = 5,6-diaminouracil + D-ribose 5-phosphate</text>
        <dbReference type="Rhea" id="RHEA:55020"/>
        <dbReference type="ChEBI" id="CHEBI:15377"/>
        <dbReference type="ChEBI" id="CHEBI:46252"/>
        <dbReference type="ChEBI" id="CHEBI:58453"/>
        <dbReference type="ChEBI" id="CHEBI:78346"/>
    </reaction>
</comment>
<evidence type="ECO:0000256" key="1">
    <source>
        <dbReference type="ARBA" id="ARBA00000022"/>
    </source>
</evidence>
<evidence type="ECO:0000256" key="2">
    <source>
        <dbReference type="ARBA" id="ARBA00000751"/>
    </source>
</evidence>
<dbReference type="RefSeq" id="WP_186953972.1">
    <property type="nucleotide sequence ID" value="NZ_JACOFX010000005.1"/>
</dbReference>
<comment type="catalytic activity">
    <reaction evidence="2">
        <text>2,5-diamino-6-hydroxy-4-(5-phosphoribosylamino)-pyrimidine + H2O = 2,5,6-triamino-4-hydroxypyrimidine + D-ribose 5-phosphate</text>
        <dbReference type="Rhea" id="RHEA:23436"/>
        <dbReference type="ChEBI" id="CHEBI:15377"/>
        <dbReference type="ChEBI" id="CHEBI:58614"/>
        <dbReference type="ChEBI" id="CHEBI:78346"/>
        <dbReference type="ChEBI" id="CHEBI:137796"/>
    </reaction>
</comment>
<evidence type="ECO:0000259" key="3">
    <source>
        <dbReference type="Pfam" id="PF08719"/>
    </source>
</evidence>
<dbReference type="Proteomes" id="UP000646911">
    <property type="component" value="Unassembled WGS sequence"/>
</dbReference>
<dbReference type="Gene3D" id="1.10.357.40">
    <property type="entry name" value="YbiA-like"/>
    <property type="match status" value="1"/>
</dbReference>
<dbReference type="SUPFAM" id="SSF143990">
    <property type="entry name" value="YbiA-like"/>
    <property type="match status" value="1"/>
</dbReference>
<name>A0ABR6Z9X7_9BURK</name>
<sequence length="185" mass="21419">MNALEELLKQIDEGKQFTYLHFWGHKQRSLEVDKACLSQWFVAPFKIDDITYPTAEHYMMAGKARLFDDQVVLKEILTTNDPDIVKRLGRKVKNYDESTWVEHRSQIVVDGNYAKFSQNPKLAKYLLSTADRIIVEASPLDKIWGTGLAQDHPDSNSPHLWQGLNLLGFALMEVRHKLLVEQMNY</sequence>